<keyword evidence="2" id="KW-0812">Transmembrane</keyword>
<sequence>MATLEPFHQCNYVSSPPPSSLPPCGRTLTEAQEWKSEITEGNRGKEEPEEKKRKTTVFCFMLFSFFFFFACFSIKMEVVCDGVPCRVEVRGYVISCTPLGGDGAAPASVFSRSEINQLLRSRRDQASAKVVVGSKSITMRFVDPHDRERFIDELQSMESAGGDGGQWVASTICQTAVDLGLLDEAALDALIKEEFPRGVVVAFDAIGSLFDPKTLKLCPITDQLESDIFRQLPVLAKIFERRVTDEETRQRFWEAVVRKYFCFSRTFLEEEIRELEPEETAAPVPAGGEEMGLSSINVMSGRALPKVRSSALHELGPAEASQAVGPQFHARLFRGQPMTSRRVGKSRRCDVHPPHAFKEVSRPPSVSWVMPKESTNRETLELLRRFWRSNVSQKKALRSKLDNVNNNSGSFLQRQCILRAREFIRELGPEEGC</sequence>
<gene>
    <name evidence="3" type="ORF">TCDM_07568</name>
</gene>
<feature type="region of interest" description="Disordered" evidence="1">
    <location>
        <begin position="1"/>
        <end position="26"/>
    </location>
</feature>
<evidence type="ECO:0000313" key="4">
    <source>
        <dbReference type="Proteomes" id="UP000017861"/>
    </source>
</evidence>
<dbReference type="EMBL" id="AYLP01000092">
    <property type="protein sequence ID" value="ESS64344.1"/>
    <property type="molecule type" value="Genomic_DNA"/>
</dbReference>
<evidence type="ECO:0000313" key="3">
    <source>
        <dbReference type="EMBL" id="ESS64344.1"/>
    </source>
</evidence>
<reference evidence="3 4" key="1">
    <citation type="journal article" date="2014" name="Genome Announc.">
        <title>Trypanosoma cruzi Clone Dm28c Draft Genome Sequence.</title>
        <authorList>
            <person name="Grisard E.C."/>
            <person name="Teixeira S.M."/>
            <person name="de Almeida L.G."/>
            <person name="Stoco P.H."/>
            <person name="Gerber A.L."/>
            <person name="Talavera-Lopez C."/>
            <person name="Lima O.C."/>
            <person name="Andersson B."/>
            <person name="de Vasconcelos A.T."/>
        </authorList>
    </citation>
    <scope>NUCLEOTIDE SEQUENCE [LARGE SCALE GENOMIC DNA]</scope>
    <source>
        <strain evidence="3 4">Dm28c</strain>
    </source>
</reference>
<dbReference type="OrthoDB" id="242780at2759"/>
<feature type="transmembrane region" description="Helical" evidence="2">
    <location>
        <begin position="55"/>
        <end position="76"/>
    </location>
</feature>
<comment type="caution">
    <text evidence="3">The sequence shown here is derived from an EMBL/GenBank/DDBJ whole genome shotgun (WGS) entry which is preliminary data.</text>
</comment>
<dbReference type="Proteomes" id="UP000017861">
    <property type="component" value="Unassembled WGS sequence"/>
</dbReference>
<dbReference type="AlphaFoldDB" id="V5B9K7"/>
<evidence type="ECO:0000256" key="1">
    <source>
        <dbReference type="SAM" id="MobiDB-lite"/>
    </source>
</evidence>
<name>V5B9K7_TRYCR</name>
<organism evidence="3 4">
    <name type="scientific">Trypanosoma cruzi Dm28c</name>
    <dbReference type="NCBI Taxonomy" id="1416333"/>
    <lineage>
        <taxon>Eukaryota</taxon>
        <taxon>Discoba</taxon>
        <taxon>Euglenozoa</taxon>
        <taxon>Kinetoplastea</taxon>
        <taxon>Metakinetoplastina</taxon>
        <taxon>Trypanosomatida</taxon>
        <taxon>Trypanosomatidae</taxon>
        <taxon>Trypanosoma</taxon>
        <taxon>Schizotrypanum</taxon>
    </lineage>
</organism>
<protein>
    <recommendedName>
        <fullName evidence="5">TFIIH basal transcription factor subunit</fullName>
    </recommendedName>
</protein>
<keyword evidence="2" id="KW-1133">Transmembrane helix</keyword>
<evidence type="ECO:0008006" key="5">
    <source>
        <dbReference type="Google" id="ProtNLM"/>
    </source>
</evidence>
<accession>V5B9K7</accession>
<evidence type="ECO:0000256" key="2">
    <source>
        <dbReference type="SAM" id="Phobius"/>
    </source>
</evidence>
<keyword evidence="2" id="KW-0472">Membrane</keyword>
<proteinExistence type="predicted"/>
<dbReference type="VEuPathDB" id="TriTrypDB:TCDM_07568"/>